<feature type="non-terminal residue" evidence="1">
    <location>
        <position position="1"/>
    </location>
</feature>
<protein>
    <submittedName>
        <fullName evidence="1">Uncharacterized protein</fullName>
    </submittedName>
</protein>
<dbReference type="Proteomes" id="UP001232148">
    <property type="component" value="Unassembled WGS sequence"/>
</dbReference>
<dbReference type="EMBL" id="MU842958">
    <property type="protein sequence ID" value="KAK2024666.1"/>
    <property type="molecule type" value="Genomic_DNA"/>
</dbReference>
<reference evidence="1" key="1">
    <citation type="submission" date="2021-06" db="EMBL/GenBank/DDBJ databases">
        <title>Comparative genomics, transcriptomics and evolutionary studies reveal genomic signatures of adaptation to plant cell wall in hemibiotrophic fungi.</title>
        <authorList>
            <consortium name="DOE Joint Genome Institute"/>
            <person name="Baroncelli R."/>
            <person name="Diaz J.F."/>
            <person name="Benocci T."/>
            <person name="Peng M."/>
            <person name="Battaglia E."/>
            <person name="Haridas S."/>
            <person name="Andreopoulos W."/>
            <person name="Labutti K."/>
            <person name="Pangilinan J."/>
            <person name="Floch G.L."/>
            <person name="Makela M.R."/>
            <person name="Henrissat B."/>
            <person name="Grigoriev I.V."/>
            <person name="Crouch J.A."/>
            <person name="De Vries R.P."/>
            <person name="Sukno S.A."/>
            <person name="Thon M.R."/>
        </authorList>
    </citation>
    <scope>NUCLEOTIDE SEQUENCE</scope>
    <source>
        <strain evidence="1">MAFF235873</strain>
    </source>
</reference>
<proteinExistence type="predicted"/>
<dbReference type="AlphaFoldDB" id="A0AAD9HA98"/>
<evidence type="ECO:0000313" key="1">
    <source>
        <dbReference type="EMBL" id="KAK2024666.1"/>
    </source>
</evidence>
<evidence type="ECO:0000313" key="2">
    <source>
        <dbReference type="Proteomes" id="UP001232148"/>
    </source>
</evidence>
<accession>A0AAD9HA98</accession>
<name>A0AAD9HA98_9PEZI</name>
<comment type="caution">
    <text evidence="1">The sequence shown here is derived from an EMBL/GenBank/DDBJ whole genome shotgun (WGS) entry which is preliminary data.</text>
</comment>
<organism evidence="1 2">
    <name type="scientific">Colletotrichum zoysiae</name>
    <dbReference type="NCBI Taxonomy" id="1216348"/>
    <lineage>
        <taxon>Eukaryota</taxon>
        <taxon>Fungi</taxon>
        <taxon>Dikarya</taxon>
        <taxon>Ascomycota</taxon>
        <taxon>Pezizomycotina</taxon>
        <taxon>Sordariomycetes</taxon>
        <taxon>Hypocreomycetidae</taxon>
        <taxon>Glomerellales</taxon>
        <taxon>Glomerellaceae</taxon>
        <taxon>Colletotrichum</taxon>
        <taxon>Colletotrichum graminicola species complex</taxon>
    </lineage>
</organism>
<gene>
    <name evidence="1" type="ORF">LX32DRAFT_731331</name>
</gene>
<keyword evidence="2" id="KW-1185">Reference proteome</keyword>
<sequence length="122" mass="14116">LLQSFSPPTLFRFVRFGLHRPRNAPRLLFVSPLAIKAPIKPERRVSCLFFFFLSTHHPFLEPSFPLPETRSGCTFHRPVHVIFASPQRDILRQFILVPCCTSTLSHLVDTRVSCSRLFQRLA</sequence>